<dbReference type="PANTHER" id="PTHR43280:SF32">
    <property type="entry name" value="TRANSCRIPTIONAL REGULATORY PROTEIN"/>
    <property type="match status" value="1"/>
</dbReference>
<dbReference type="GO" id="GO:0043565">
    <property type="term" value="F:sequence-specific DNA binding"/>
    <property type="evidence" value="ECO:0007669"/>
    <property type="project" value="InterPro"/>
</dbReference>
<keyword evidence="4" id="KW-0804">Transcription</keyword>
<dbReference type="PROSITE" id="PS01124">
    <property type="entry name" value="HTH_ARAC_FAMILY_2"/>
    <property type="match status" value="1"/>
</dbReference>
<dbReference type="Proteomes" id="UP000029227">
    <property type="component" value="Unassembled WGS sequence"/>
</dbReference>
<dbReference type="AlphaFoldDB" id="A0A090R3G9"/>
<keyword evidence="3" id="KW-0010">Activator</keyword>
<dbReference type="SMART" id="SM00342">
    <property type="entry name" value="HTH_ARAC"/>
    <property type="match status" value="1"/>
</dbReference>
<dbReference type="PANTHER" id="PTHR43280">
    <property type="entry name" value="ARAC-FAMILY TRANSCRIPTIONAL REGULATOR"/>
    <property type="match status" value="1"/>
</dbReference>
<dbReference type="InterPro" id="IPR003313">
    <property type="entry name" value="AraC-bd"/>
</dbReference>
<accession>A0A090R3G9</accession>
<dbReference type="PRINTS" id="PR00032">
    <property type="entry name" value="HTHARAC"/>
</dbReference>
<protein>
    <submittedName>
        <fullName evidence="6">Transcriptional regulator AraC family</fullName>
    </submittedName>
</protein>
<organism evidence="6 7">
    <name type="scientific">Photobacterium aphoticum</name>
    <dbReference type="NCBI Taxonomy" id="754436"/>
    <lineage>
        <taxon>Bacteria</taxon>
        <taxon>Pseudomonadati</taxon>
        <taxon>Pseudomonadota</taxon>
        <taxon>Gammaproteobacteria</taxon>
        <taxon>Vibrionales</taxon>
        <taxon>Vibrionaceae</taxon>
        <taxon>Photobacterium</taxon>
    </lineage>
</organism>
<dbReference type="GO" id="GO:0003700">
    <property type="term" value="F:DNA-binding transcription factor activity"/>
    <property type="evidence" value="ECO:0007669"/>
    <property type="project" value="InterPro"/>
</dbReference>
<dbReference type="SUPFAM" id="SSF46689">
    <property type="entry name" value="Homeodomain-like"/>
    <property type="match status" value="1"/>
</dbReference>
<dbReference type="Pfam" id="PF12833">
    <property type="entry name" value="HTH_18"/>
    <property type="match status" value="1"/>
</dbReference>
<gene>
    <name evidence="6" type="ORF">JCM19237_356</name>
</gene>
<reference evidence="6 7" key="1">
    <citation type="journal article" date="2014" name="Genome Announc.">
        <title>Draft Genome Sequences of Two Vibrionaceae Species, Vibrio ponticus C121 and Photobacterium aphoticum C119, Isolated as Coral Reef Microbiota.</title>
        <authorList>
            <person name="Al-saari N."/>
            <person name="Meirelles P.M."/>
            <person name="Mino S."/>
            <person name="Suda W."/>
            <person name="Oshima K."/>
            <person name="Hattori M."/>
            <person name="Ohkuma M."/>
            <person name="Thompson F.L."/>
            <person name="Gomez-Gil B."/>
            <person name="Sawabe T."/>
            <person name="Sawabe T."/>
        </authorList>
    </citation>
    <scope>NUCLEOTIDE SEQUENCE [LARGE SCALE GENOMIC DNA]</scope>
    <source>
        <strain evidence="6 7">JCM 19237</strain>
    </source>
</reference>
<dbReference type="Gene3D" id="2.60.120.10">
    <property type="entry name" value="Jelly Rolls"/>
    <property type="match status" value="1"/>
</dbReference>
<name>A0A090R3G9_9GAMM</name>
<dbReference type="Pfam" id="PF02311">
    <property type="entry name" value="AraC_binding"/>
    <property type="match status" value="1"/>
</dbReference>
<feature type="domain" description="HTH araC/xylS-type" evidence="5">
    <location>
        <begin position="188"/>
        <end position="286"/>
    </location>
</feature>
<keyword evidence="1" id="KW-0805">Transcription regulation</keyword>
<proteinExistence type="predicted"/>
<sequence length="292" mass="33790">MSIPSIAFNHQQSHHAELQILDLTELRQRTTLLHNPEHPHRVQFFGILYIEQGTGLHMVDFKQYAFQAGSVIFVQREQVHSFDFSNKPKGKVLLFTQAFLDQVHANMRLPNYTPTHLNIQHSPLLQLDANDQQKSLTLIQQMIDEIGSSHSDPLIVMYFFCAFALSLHRLRPELKQDKLSQAMSVRFARFFELMQTHFHKTRDANWYALQLNTTYKTLNHVCKLATGLTAKQLIDAFSILEIKRRLVVSNVTSSQIAYDFGFEDASNFVKYFKKLTGTTPSKFSQQYKKPSL</sequence>
<dbReference type="InterPro" id="IPR014710">
    <property type="entry name" value="RmlC-like_jellyroll"/>
</dbReference>
<dbReference type="InterPro" id="IPR037923">
    <property type="entry name" value="HTH-like"/>
</dbReference>
<dbReference type="Gene3D" id="1.10.10.60">
    <property type="entry name" value="Homeodomain-like"/>
    <property type="match status" value="1"/>
</dbReference>
<evidence type="ECO:0000256" key="1">
    <source>
        <dbReference type="ARBA" id="ARBA00023015"/>
    </source>
</evidence>
<keyword evidence="2" id="KW-0238">DNA-binding</keyword>
<dbReference type="SUPFAM" id="SSF51215">
    <property type="entry name" value="Regulatory protein AraC"/>
    <property type="match status" value="1"/>
</dbReference>
<dbReference type="InterPro" id="IPR018060">
    <property type="entry name" value="HTH_AraC"/>
</dbReference>
<evidence type="ECO:0000256" key="4">
    <source>
        <dbReference type="ARBA" id="ARBA00023163"/>
    </source>
</evidence>
<evidence type="ECO:0000313" key="6">
    <source>
        <dbReference type="EMBL" id="GAL09023.1"/>
    </source>
</evidence>
<evidence type="ECO:0000313" key="7">
    <source>
        <dbReference type="Proteomes" id="UP000029227"/>
    </source>
</evidence>
<dbReference type="InterPro" id="IPR009057">
    <property type="entry name" value="Homeodomain-like_sf"/>
</dbReference>
<evidence type="ECO:0000256" key="2">
    <source>
        <dbReference type="ARBA" id="ARBA00023125"/>
    </source>
</evidence>
<dbReference type="STRING" id="754436.JCM19237_356"/>
<evidence type="ECO:0000256" key="3">
    <source>
        <dbReference type="ARBA" id="ARBA00023159"/>
    </source>
</evidence>
<evidence type="ECO:0000259" key="5">
    <source>
        <dbReference type="PROSITE" id="PS01124"/>
    </source>
</evidence>
<dbReference type="InterPro" id="IPR020449">
    <property type="entry name" value="Tscrpt_reg_AraC-type_HTH"/>
</dbReference>
<comment type="caution">
    <text evidence="6">The sequence shown here is derived from an EMBL/GenBank/DDBJ whole genome shotgun (WGS) entry which is preliminary data.</text>
</comment>
<dbReference type="EMBL" id="BBMN01000045">
    <property type="protein sequence ID" value="GAL09023.1"/>
    <property type="molecule type" value="Genomic_DNA"/>
</dbReference>
<dbReference type="eggNOG" id="COG2207">
    <property type="taxonomic scope" value="Bacteria"/>
</dbReference>